<accession>A0A916TX63</accession>
<reference evidence="4" key="1">
    <citation type="journal article" date="2014" name="Int. J. Syst. Evol. Microbiol.">
        <title>Complete genome sequence of Corynebacterium casei LMG S-19264T (=DSM 44701T), isolated from a smear-ripened cheese.</title>
        <authorList>
            <consortium name="US DOE Joint Genome Institute (JGI-PGF)"/>
            <person name="Walter F."/>
            <person name="Albersmeier A."/>
            <person name="Kalinowski J."/>
            <person name="Ruckert C."/>
        </authorList>
    </citation>
    <scope>NUCLEOTIDE SEQUENCE</scope>
    <source>
        <strain evidence="4">CGMCC 1.12919</strain>
    </source>
</reference>
<dbReference type="Pfam" id="PF00296">
    <property type="entry name" value="Bac_luciferase"/>
    <property type="match status" value="1"/>
</dbReference>
<proteinExistence type="predicted"/>
<gene>
    <name evidence="4" type="ORF">GCM10010994_04450</name>
</gene>
<organism evidence="4 5">
    <name type="scientific">Chelatococcus reniformis</name>
    <dbReference type="NCBI Taxonomy" id="1494448"/>
    <lineage>
        <taxon>Bacteria</taxon>
        <taxon>Pseudomonadati</taxon>
        <taxon>Pseudomonadota</taxon>
        <taxon>Alphaproteobacteria</taxon>
        <taxon>Hyphomicrobiales</taxon>
        <taxon>Chelatococcaceae</taxon>
        <taxon>Chelatococcus</taxon>
    </lineage>
</organism>
<evidence type="ECO:0000313" key="5">
    <source>
        <dbReference type="Proteomes" id="UP000637002"/>
    </source>
</evidence>
<dbReference type="Proteomes" id="UP000637002">
    <property type="component" value="Unassembled WGS sequence"/>
</dbReference>
<feature type="domain" description="Luciferase-like" evidence="3">
    <location>
        <begin position="13"/>
        <end position="305"/>
    </location>
</feature>
<dbReference type="InterPro" id="IPR050766">
    <property type="entry name" value="Bact_Lucif_Oxidored"/>
</dbReference>
<dbReference type="InterPro" id="IPR036661">
    <property type="entry name" value="Luciferase-like_sf"/>
</dbReference>
<dbReference type="GO" id="GO:0005829">
    <property type="term" value="C:cytosol"/>
    <property type="evidence" value="ECO:0007669"/>
    <property type="project" value="TreeGrafter"/>
</dbReference>
<protein>
    <submittedName>
        <fullName evidence="4">Monooxygenase</fullName>
    </submittedName>
</protein>
<evidence type="ECO:0000313" key="4">
    <source>
        <dbReference type="EMBL" id="GGC48369.1"/>
    </source>
</evidence>
<dbReference type="PANTHER" id="PTHR30137">
    <property type="entry name" value="LUCIFERASE-LIKE MONOOXYGENASE"/>
    <property type="match status" value="1"/>
</dbReference>
<evidence type="ECO:0000256" key="1">
    <source>
        <dbReference type="ARBA" id="ARBA00023002"/>
    </source>
</evidence>
<dbReference type="EMBL" id="BMGG01000001">
    <property type="protein sequence ID" value="GGC48369.1"/>
    <property type="molecule type" value="Genomic_DNA"/>
</dbReference>
<reference evidence="4" key="2">
    <citation type="submission" date="2020-09" db="EMBL/GenBank/DDBJ databases">
        <authorList>
            <person name="Sun Q."/>
            <person name="Zhou Y."/>
        </authorList>
    </citation>
    <scope>NUCLEOTIDE SEQUENCE</scope>
    <source>
        <strain evidence="4">CGMCC 1.12919</strain>
    </source>
</reference>
<keyword evidence="5" id="KW-1185">Reference proteome</keyword>
<comment type="caution">
    <text evidence="4">The sequence shown here is derived from an EMBL/GenBank/DDBJ whole genome shotgun (WGS) entry which is preliminary data.</text>
</comment>
<dbReference type="Gene3D" id="3.20.20.30">
    <property type="entry name" value="Luciferase-like domain"/>
    <property type="match status" value="1"/>
</dbReference>
<name>A0A916TX63_9HYPH</name>
<evidence type="ECO:0000259" key="3">
    <source>
        <dbReference type="Pfam" id="PF00296"/>
    </source>
</evidence>
<sequence length="355" mass="39805">MFDRYFEEYAVLDQLGINIAVNEHHASFQCMSPSPMVIVAALARTTSRVRLLSIGSPIAQRLDPVRLAEEMALTDILSRGRTEVGLIKSIPWEHFNSNSNPMEVNGRFWEAHDLILKALTTRDGPFSWAGEYFHFRNVNIVPRPYQDPHPPIWMTGQSIASAENIGRKGYVCVTSQSGFRDASPFYASYRKAYEAAHGRPTPLDRLGYMGYMAVGRTEDEAGEIAQRIHKWVEFLGSQHPSFQYAAGFAPAAAYASGLRRGMGGVHFFLGHQAPSIHELREKGMMFWGTVDQVYEQVRAFYKKVGGIGHLLMQMGGTATKEDTLRCMDLVANKLRPMLEGLANEPVHAEPERLRA</sequence>
<dbReference type="GO" id="GO:0016705">
    <property type="term" value="F:oxidoreductase activity, acting on paired donors, with incorporation or reduction of molecular oxygen"/>
    <property type="evidence" value="ECO:0007669"/>
    <property type="project" value="InterPro"/>
</dbReference>
<keyword evidence="2 4" id="KW-0503">Monooxygenase</keyword>
<dbReference type="SUPFAM" id="SSF51679">
    <property type="entry name" value="Bacterial luciferase-like"/>
    <property type="match status" value="1"/>
</dbReference>
<dbReference type="GO" id="GO:0004497">
    <property type="term" value="F:monooxygenase activity"/>
    <property type="evidence" value="ECO:0007669"/>
    <property type="project" value="UniProtKB-KW"/>
</dbReference>
<dbReference type="InterPro" id="IPR011251">
    <property type="entry name" value="Luciferase-like_dom"/>
</dbReference>
<dbReference type="PANTHER" id="PTHR30137:SF8">
    <property type="entry name" value="BLR5498 PROTEIN"/>
    <property type="match status" value="1"/>
</dbReference>
<keyword evidence="1" id="KW-0560">Oxidoreductase</keyword>
<dbReference type="AlphaFoldDB" id="A0A916TX63"/>
<evidence type="ECO:0000256" key="2">
    <source>
        <dbReference type="ARBA" id="ARBA00023033"/>
    </source>
</evidence>